<evidence type="ECO:0000313" key="2">
    <source>
        <dbReference type="Proteomes" id="UP001218218"/>
    </source>
</evidence>
<reference evidence="1" key="1">
    <citation type="submission" date="2023-03" db="EMBL/GenBank/DDBJ databases">
        <title>Massive genome expansion in bonnet fungi (Mycena s.s.) driven by repeated elements and novel gene families across ecological guilds.</title>
        <authorList>
            <consortium name="Lawrence Berkeley National Laboratory"/>
            <person name="Harder C.B."/>
            <person name="Miyauchi S."/>
            <person name="Viragh M."/>
            <person name="Kuo A."/>
            <person name="Thoen E."/>
            <person name="Andreopoulos B."/>
            <person name="Lu D."/>
            <person name="Skrede I."/>
            <person name="Drula E."/>
            <person name="Henrissat B."/>
            <person name="Morin E."/>
            <person name="Kohler A."/>
            <person name="Barry K."/>
            <person name="LaButti K."/>
            <person name="Morin E."/>
            <person name="Salamov A."/>
            <person name="Lipzen A."/>
            <person name="Mereny Z."/>
            <person name="Hegedus B."/>
            <person name="Baldrian P."/>
            <person name="Stursova M."/>
            <person name="Weitz H."/>
            <person name="Taylor A."/>
            <person name="Grigoriev I.V."/>
            <person name="Nagy L.G."/>
            <person name="Martin F."/>
            <person name="Kauserud H."/>
        </authorList>
    </citation>
    <scope>NUCLEOTIDE SEQUENCE</scope>
    <source>
        <strain evidence="1">CBHHK002</strain>
    </source>
</reference>
<dbReference type="EMBL" id="JARIHO010000089">
    <property type="protein sequence ID" value="KAJ7307048.1"/>
    <property type="molecule type" value="Genomic_DNA"/>
</dbReference>
<sequence>MWADMAADTRIRRTGLLERYHATRNFLGLDSCVAASAKYSTEDRRPLTKDILFPALRQVIKTHPPLCVGLANESSSTAAFTRLHTIDLSRIVQFRDNDSLRDALESQLAEGFDTDADLPLWRIQVLGDNTVIFAIYHIIGDGLSTIAFHASLLRALRDVPAGDASPLVQTPNTILLSPPIEDVTSVRPSLSTIFDEVYRLFAPKYLSSDRKAWSGNPVPMGVNGSLRTNVRLMSFPAHEVTAFCTMCQTHRTTVTAAFYVLTVATLSRMLAGDPRYDAISSTVAISLRGAAGIPKDAICDYVSAHRTYPPADPRFSWPAAAHHAAKLRTQKSKARENIGMLRFLLGQYVPFFRSHLGRKRASGFVLSNLGRFDASAVEGTWNIVNTVFAQCDVVVGAAFKMNVVCDPTGALNIALTWGEHSIESDFVESFLSRFQDAFRGLLV</sequence>
<proteinExistence type="predicted"/>
<organism evidence="1 2">
    <name type="scientific">Mycena albidolilacea</name>
    <dbReference type="NCBI Taxonomy" id="1033008"/>
    <lineage>
        <taxon>Eukaryota</taxon>
        <taxon>Fungi</taxon>
        <taxon>Dikarya</taxon>
        <taxon>Basidiomycota</taxon>
        <taxon>Agaricomycotina</taxon>
        <taxon>Agaricomycetes</taxon>
        <taxon>Agaricomycetidae</taxon>
        <taxon>Agaricales</taxon>
        <taxon>Marasmiineae</taxon>
        <taxon>Mycenaceae</taxon>
        <taxon>Mycena</taxon>
    </lineage>
</organism>
<keyword evidence="2" id="KW-1185">Reference proteome</keyword>
<accession>A0AAD6Z5G2</accession>
<dbReference type="Pfam" id="PF07247">
    <property type="entry name" value="AATase"/>
    <property type="match status" value="2"/>
</dbReference>
<dbReference type="SUPFAM" id="SSF52777">
    <property type="entry name" value="CoA-dependent acyltransferases"/>
    <property type="match status" value="2"/>
</dbReference>
<dbReference type="PANTHER" id="PTHR28037">
    <property type="entry name" value="ALCOHOL O-ACETYLTRANSFERASE 1-RELATED"/>
    <property type="match status" value="1"/>
</dbReference>
<dbReference type="InterPro" id="IPR010828">
    <property type="entry name" value="Atf2/Sli1-like"/>
</dbReference>
<dbReference type="InterPro" id="IPR052058">
    <property type="entry name" value="Alcohol_O-acetyltransferase"/>
</dbReference>
<dbReference type="GO" id="GO:0008080">
    <property type="term" value="F:N-acetyltransferase activity"/>
    <property type="evidence" value="ECO:0007669"/>
    <property type="project" value="TreeGrafter"/>
</dbReference>
<dbReference type="Gene3D" id="3.30.559.10">
    <property type="entry name" value="Chloramphenicol acetyltransferase-like domain"/>
    <property type="match status" value="1"/>
</dbReference>
<dbReference type="InterPro" id="IPR023213">
    <property type="entry name" value="CAT-like_dom_sf"/>
</dbReference>
<evidence type="ECO:0000313" key="1">
    <source>
        <dbReference type="EMBL" id="KAJ7307048.1"/>
    </source>
</evidence>
<dbReference type="PANTHER" id="PTHR28037:SF1">
    <property type="entry name" value="ALCOHOL O-ACETYLTRANSFERASE 1-RELATED"/>
    <property type="match status" value="1"/>
</dbReference>
<comment type="caution">
    <text evidence="1">The sequence shown here is derived from an EMBL/GenBank/DDBJ whole genome shotgun (WGS) entry which is preliminary data.</text>
</comment>
<name>A0AAD6Z5G2_9AGAR</name>
<gene>
    <name evidence="1" type="ORF">DFH08DRAFT_792940</name>
</gene>
<dbReference type="Proteomes" id="UP001218218">
    <property type="component" value="Unassembled WGS sequence"/>
</dbReference>
<protein>
    <submittedName>
        <fullName evidence="1">Alcohol acetyltransferase</fullName>
    </submittedName>
</protein>
<dbReference type="AlphaFoldDB" id="A0AAD6Z5G2"/>